<dbReference type="OrthoDB" id="10327603at2759"/>
<dbReference type="AlphaFoldDB" id="A0A061B1M5"/>
<name>A0A061B1M5_RHOTO</name>
<proteinExistence type="predicted"/>
<accession>A0A061B1M5</accession>
<sequence>MPAFLPLSLVLDIVDRSLTRDFFDDDWAACLARLAKLCRVCKAMRDLVKPVLWTTVRFKSTRQLAKRRPPQKANRATRQLYKGVKGFVGAGPCCRRVDRTDEKAAQIIRLYFPNVEVVQLRGLGRGAVSMAAFASFSNLYDLTLENYHIQEIQPNLVLPNIKTLSLVRIFALDETLVKLFSSRCTPNLKYTFLSRFKFMDEAHDAETYMPLAKLDLGRLDAVQIDPSHLIILPQDLRQPEGPCGTRTKLLLSWQAPTTRFHPTGELPEYFQLNIPDGVYTDKSLAPYFEAMVRNIAYSIEDDCGFEAVFLPERLRSPANLNPWLRPSVRFFLQTCFDFFVPVVFYRGGSDASSTMSAKFLDYIRSPTEDENPLAVEAKLGALVSEEPSRWTNVVGLEVEEREDEEEEIQDEIAAMARDFVDQIVNLPGNGPVVVYINI</sequence>
<reference evidence="1" key="1">
    <citation type="journal article" date="2014" name="Genome Announc.">
        <title>Draft genome sequence of Rhodosporidium toruloides CECT1137, an oleaginous yeast of biotechnological interest.</title>
        <authorList>
            <person name="Morin N."/>
            <person name="Calcas X."/>
            <person name="Devillers H."/>
            <person name="Durrens P."/>
            <person name="Sherman D.J."/>
            <person name="Nicaud J.-M."/>
            <person name="Neuveglise C."/>
        </authorList>
    </citation>
    <scope>NUCLEOTIDE SEQUENCE</scope>
    <source>
        <strain evidence="1">CECT1137</strain>
    </source>
</reference>
<evidence type="ECO:0000313" key="1">
    <source>
        <dbReference type="EMBL" id="CDR43834.1"/>
    </source>
</evidence>
<protein>
    <submittedName>
        <fullName evidence="1">RHTO0S08e06656g1_1</fullName>
    </submittedName>
</protein>
<gene>
    <name evidence="1" type="ORF">RHTO0S_08e06656g</name>
</gene>
<dbReference type="EMBL" id="LK052943">
    <property type="protein sequence ID" value="CDR43834.1"/>
    <property type="molecule type" value="Genomic_DNA"/>
</dbReference>
<organism evidence="1">
    <name type="scientific">Rhodotorula toruloides</name>
    <name type="common">Yeast</name>
    <name type="synonym">Rhodosporidium toruloides</name>
    <dbReference type="NCBI Taxonomy" id="5286"/>
    <lineage>
        <taxon>Eukaryota</taxon>
        <taxon>Fungi</taxon>
        <taxon>Dikarya</taxon>
        <taxon>Basidiomycota</taxon>
        <taxon>Pucciniomycotina</taxon>
        <taxon>Microbotryomycetes</taxon>
        <taxon>Sporidiobolales</taxon>
        <taxon>Sporidiobolaceae</taxon>
        <taxon>Rhodotorula</taxon>
    </lineage>
</organism>